<keyword evidence="1" id="KW-0677">Repeat</keyword>
<evidence type="ECO:0000256" key="1">
    <source>
        <dbReference type="ARBA" id="ARBA00022737"/>
    </source>
</evidence>
<dbReference type="InterPro" id="IPR011989">
    <property type="entry name" value="ARM-like"/>
</dbReference>
<organism evidence="3">
    <name type="scientific">Timema bartmani</name>
    <dbReference type="NCBI Taxonomy" id="61472"/>
    <lineage>
        <taxon>Eukaryota</taxon>
        <taxon>Metazoa</taxon>
        <taxon>Ecdysozoa</taxon>
        <taxon>Arthropoda</taxon>
        <taxon>Hexapoda</taxon>
        <taxon>Insecta</taxon>
        <taxon>Pterygota</taxon>
        <taxon>Neoptera</taxon>
        <taxon>Polyneoptera</taxon>
        <taxon>Phasmatodea</taxon>
        <taxon>Timematodea</taxon>
        <taxon>Timematoidea</taxon>
        <taxon>Timematidae</taxon>
        <taxon>Timema</taxon>
    </lineage>
</organism>
<dbReference type="PROSITE" id="PS50077">
    <property type="entry name" value="HEAT_REPEAT"/>
    <property type="match status" value="1"/>
</dbReference>
<sequence>MTSELLHLLCNSLKLERDKGVGELQKHLPNWSKSDRIQFQINLLLLISDTESPWETKHGCLLGAKSLIPYLDRENDQELHFISQIMEISERLLTDVEVRVRLAADDEGRDSVGAVNPIFAYGHEFSRHLATGLADNWSQVRLAASVAARKFLMSLPDDKAREVFFPELLPQMCLNRYYVAEGVRIYSQETWRQVTGTYGKDLVQKYISQTVDYYILATESDNHAVREAACACIAELASKIQVQSVRPYVGKLLHTLLVCFRDESWPVRDAACVACGHFILCFPDESHESMTFLYPLFFGNLEDPIPTVRQGAAVALANVVRAYGQESLAVLMERVTEGLKNVRNQPQDSDKYRDLDKGQANFGIVKKIRDNDPELHSDNVMYSCGSLAPKMGRGGSDHNFRRPSQLWEMADGCVYLLSELSQIPEMSRTVFNTLPLVAEACHHRHYTHHLVFIETVCKQLPVIAKGIGKKTFKSECENSLTSSAASQCLNQLGTLLGPNILRAKVQQHNPK</sequence>
<evidence type="ECO:0008006" key="4">
    <source>
        <dbReference type="Google" id="ProtNLM"/>
    </source>
</evidence>
<feature type="repeat" description="HEAT" evidence="2">
    <location>
        <begin position="293"/>
        <end position="329"/>
    </location>
</feature>
<reference evidence="3" key="1">
    <citation type="submission" date="2020-11" db="EMBL/GenBank/DDBJ databases">
        <authorList>
            <person name="Tran Van P."/>
        </authorList>
    </citation>
    <scope>NUCLEOTIDE SEQUENCE</scope>
</reference>
<gene>
    <name evidence="3" type="ORF">TBIB3V08_LOCUS1412</name>
</gene>
<dbReference type="InterPro" id="IPR021133">
    <property type="entry name" value="HEAT_type_2"/>
</dbReference>
<dbReference type="AlphaFoldDB" id="A0A7R9ERP4"/>
<dbReference type="Gene3D" id="1.25.10.10">
    <property type="entry name" value="Leucine-rich Repeat Variant"/>
    <property type="match status" value="1"/>
</dbReference>
<evidence type="ECO:0000313" key="3">
    <source>
        <dbReference type="EMBL" id="CAD7438827.1"/>
    </source>
</evidence>
<name>A0A7R9ERP4_9NEOP</name>
<dbReference type="InterPro" id="IPR016024">
    <property type="entry name" value="ARM-type_fold"/>
</dbReference>
<proteinExistence type="predicted"/>
<dbReference type="EMBL" id="OD564536">
    <property type="protein sequence ID" value="CAD7438827.1"/>
    <property type="molecule type" value="Genomic_DNA"/>
</dbReference>
<protein>
    <recommendedName>
        <fullName evidence="4">ARM repeat superfamily protein</fullName>
    </recommendedName>
</protein>
<dbReference type="InterPro" id="IPR000357">
    <property type="entry name" value="HEAT"/>
</dbReference>
<dbReference type="Pfam" id="PF02985">
    <property type="entry name" value="HEAT"/>
    <property type="match status" value="1"/>
</dbReference>
<accession>A0A7R9ERP4</accession>
<evidence type="ECO:0000256" key="2">
    <source>
        <dbReference type="PROSITE-ProRule" id="PRU00103"/>
    </source>
</evidence>
<dbReference type="SUPFAM" id="SSF48371">
    <property type="entry name" value="ARM repeat"/>
    <property type="match status" value="1"/>
</dbReference>